<protein>
    <recommendedName>
        <fullName evidence="3">TniQ protein</fullName>
    </recommendedName>
</protein>
<dbReference type="EMBL" id="JAFLNA010000001">
    <property type="protein sequence ID" value="MBO0129639.1"/>
    <property type="molecule type" value="Genomic_DNA"/>
</dbReference>
<sequence>MTARPFTFWRVLPLVGEPANSYFSRLVMDECNHLPGVYASEVGVAPIFKPQELLDRIFLLPISATDKKRLAHWTPIERNGHVHLAGQTFRRNEFRWARKLECRQCIAEVPYQRVWWHLEFFRRCPVHQCHLELIGHGLNSTGRWWPRLDRVVDERMPDVELGDTEDTVESYIIRHLLNPGLLAYDRHLGDFIAAAEFVGRFLNNRKQPSVPPFSNADLSVGYHALKGGTSRIEALLSEWLSINPPSPYAYRIRDVFGWVEEYLLDHEEHLESDFHDAPNPLMLEVSAIIKAECGRLLAR</sequence>
<name>A0ABS3ECF9_9HYPH</name>
<dbReference type="RefSeq" id="WP_207132977.1">
    <property type="nucleotide sequence ID" value="NZ_JAFLNA010000001.1"/>
</dbReference>
<evidence type="ECO:0000313" key="2">
    <source>
        <dbReference type="Proteomes" id="UP000664699"/>
    </source>
</evidence>
<gene>
    <name evidence="1" type="ORF">JZX89_02640</name>
</gene>
<proteinExistence type="predicted"/>
<dbReference type="Proteomes" id="UP000664699">
    <property type="component" value="Unassembled WGS sequence"/>
</dbReference>
<organism evidence="1 2">
    <name type="scientific">Agrobacterium burrii</name>
    <dbReference type="NCBI Taxonomy" id="2815339"/>
    <lineage>
        <taxon>Bacteria</taxon>
        <taxon>Pseudomonadati</taxon>
        <taxon>Pseudomonadota</taxon>
        <taxon>Alphaproteobacteria</taxon>
        <taxon>Hyphomicrobiales</taxon>
        <taxon>Rhizobiaceae</taxon>
        <taxon>Rhizobium/Agrobacterium group</taxon>
        <taxon>Agrobacterium</taxon>
        <taxon>Agrobacterium tumefaciens complex</taxon>
    </lineage>
</organism>
<comment type="caution">
    <text evidence="1">The sequence shown here is derived from an EMBL/GenBank/DDBJ whole genome shotgun (WGS) entry which is preliminary data.</text>
</comment>
<keyword evidence="2" id="KW-1185">Reference proteome</keyword>
<evidence type="ECO:0000313" key="1">
    <source>
        <dbReference type="EMBL" id="MBO0129639.1"/>
    </source>
</evidence>
<evidence type="ECO:0008006" key="3">
    <source>
        <dbReference type="Google" id="ProtNLM"/>
    </source>
</evidence>
<reference evidence="1 2" key="1">
    <citation type="submission" date="2021-03" db="EMBL/GenBank/DDBJ databases">
        <title>Whole genome sequence of Agrobacterium sp. strain Rnr.</title>
        <authorList>
            <person name="Mafakheri H."/>
            <person name="Taghavi S.M."/>
            <person name="Nemanja K."/>
            <person name="Osdaghi E."/>
        </authorList>
    </citation>
    <scope>NUCLEOTIDE SEQUENCE [LARGE SCALE GENOMIC DNA]</scope>
    <source>
        <strain evidence="1 2">Rnr</strain>
    </source>
</reference>
<accession>A0ABS3ECF9</accession>